<comment type="similarity">
    <text evidence="1 10">Belongs to the alphaproteobacteria porin family.</text>
</comment>
<dbReference type="RefSeq" id="WP_246422786.1">
    <property type="nucleotide sequence ID" value="NZ_JACIEE010000008.1"/>
</dbReference>
<keyword evidence="3 10" id="KW-1134">Transmembrane beta strand</keyword>
<proteinExistence type="inferred from homology"/>
<evidence type="ECO:0000256" key="5">
    <source>
        <dbReference type="ARBA" id="ARBA00022729"/>
    </source>
</evidence>
<evidence type="ECO:0000256" key="7">
    <source>
        <dbReference type="ARBA" id="ARBA00023114"/>
    </source>
</evidence>
<dbReference type="InterPro" id="IPR003684">
    <property type="entry name" value="Porin_alphabac"/>
</dbReference>
<comment type="function">
    <text evidence="10">Forms passive diffusion pores that allow small molecular weight hydrophilic materials across the outer membrane.</text>
</comment>
<evidence type="ECO:0000256" key="6">
    <source>
        <dbReference type="ARBA" id="ARBA00023065"/>
    </source>
</evidence>
<dbReference type="Proteomes" id="UP000574761">
    <property type="component" value="Unassembled WGS sequence"/>
</dbReference>
<evidence type="ECO:0000256" key="4">
    <source>
        <dbReference type="ARBA" id="ARBA00022692"/>
    </source>
</evidence>
<dbReference type="GO" id="GO:0006811">
    <property type="term" value="P:monoatomic ion transport"/>
    <property type="evidence" value="ECO:0007669"/>
    <property type="project" value="UniProtKB-KW"/>
</dbReference>
<feature type="signal peptide" evidence="10">
    <location>
        <begin position="1"/>
        <end position="19"/>
    </location>
</feature>
<comment type="caution">
    <text evidence="11">The sequence shown here is derived from an EMBL/GenBank/DDBJ whole genome shotgun (WGS) entry which is preliminary data.</text>
</comment>
<keyword evidence="7 10" id="KW-0626">Porin</keyword>
<evidence type="ECO:0000256" key="1">
    <source>
        <dbReference type="ARBA" id="ARBA00009521"/>
    </source>
</evidence>
<evidence type="ECO:0000313" key="12">
    <source>
        <dbReference type="Proteomes" id="UP000574761"/>
    </source>
</evidence>
<comment type="domain">
    <text evidence="10">Consists of 16-stranded beta-barrel sheets, with large surface-exposed loops, that form a transmembrane pore at the center of each barrel. The pore is partially ocluded by a peptide loop that folds into the pore lumen.</text>
</comment>
<evidence type="ECO:0000256" key="2">
    <source>
        <dbReference type="ARBA" id="ARBA00022448"/>
    </source>
</evidence>
<evidence type="ECO:0000256" key="3">
    <source>
        <dbReference type="ARBA" id="ARBA00022452"/>
    </source>
</evidence>
<protein>
    <recommendedName>
        <fullName evidence="10">Porin</fullName>
    </recommendedName>
</protein>
<keyword evidence="8 10" id="KW-0472">Membrane</keyword>
<reference evidence="11 12" key="1">
    <citation type="submission" date="2020-08" db="EMBL/GenBank/DDBJ databases">
        <title>Genomic Encyclopedia of Type Strains, Phase IV (KMG-IV): sequencing the most valuable type-strain genomes for metagenomic binning, comparative biology and taxonomic classification.</title>
        <authorList>
            <person name="Goeker M."/>
        </authorList>
    </citation>
    <scope>NUCLEOTIDE SEQUENCE [LARGE SCALE GENOMIC DNA]</scope>
    <source>
        <strain evidence="11 12">DSM 100211</strain>
    </source>
</reference>
<evidence type="ECO:0000256" key="9">
    <source>
        <dbReference type="ARBA" id="ARBA00023237"/>
    </source>
</evidence>
<comment type="subcellular location">
    <subcellularLocation>
        <location evidence="10">Cell outer membrane</location>
        <topology evidence="10">Multi-pass membrane protein</topology>
    </subcellularLocation>
</comment>
<accession>A0A7W6GK33</accession>
<dbReference type="GO" id="GO:0015288">
    <property type="term" value="F:porin activity"/>
    <property type="evidence" value="ECO:0007669"/>
    <property type="project" value="UniProtKB-KW"/>
</dbReference>
<keyword evidence="4 10" id="KW-0812">Transmembrane</keyword>
<keyword evidence="12" id="KW-1185">Reference proteome</keyword>
<dbReference type="Pfam" id="PF02530">
    <property type="entry name" value="Porin_2"/>
    <property type="match status" value="1"/>
</dbReference>
<gene>
    <name evidence="11" type="ORF">GGQ64_003926</name>
</gene>
<evidence type="ECO:0000256" key="10">
    <source>
        <dbReference type="RuleBase" id="RU364005"/>
    </source>
</evidence>
<feature type="chain" id="PRO_5031595434" description="Porin" evidence="10">
    <location>
        <begin position="20"/>
        <end position="83"/>
    </location>
</feature>
<dbReference type="GO" id="GO:0046930">
    <property type="term" value="C:pore complex"/>
    <property type="evidence" value="ECO:0007669"/>
    <property type="project" value="UniProtKB-KW"/>
</dbReference>
<keyword evidence="5 10" id="KW-0732">Signal</keyword>
<dbReference type="EMBL" id="JACIEE010000008">
    <property type="protein sequence ID" value="MBB3978691.1"/>
    <property type="molecule type" value="Genomic_DNA"/>
</dbReference>
<evidence type="ECO:0000256" key="8">
    <source>
        <dbReference type="ARBA" id="ARBA00023136"/>
    </source>
</evidence>
<organism evidence="11 12">
    <name type="scientific">Mycoplana azooxidifex</name>
    <dbReference type="NCBI Taxonomy" id="1636188"/>
    <lineage>
        <taxon>Bacteria</taxon>
        <taxon>Pseudomonadati</taxon>
        <taxon>Pseudomonadota</taxon>
        <taxon>Alphaproteobacteria</taxon>
        <taxon>Hyphomicrobiales</taxon>
        <taxon>Rhizobiaceae</taxon>
        <taxon>Mycoplana</taxon>
    </lineage>
</organism>
<sequence>MGRGNVNLYVLACAMITLAAPAAAEEAIVPDGARESTETDSCRSFGPGYFKLAGTQTCMKIGGSVRVDIGGGDPSRNGEPSKD</sequence>
<keyword evidence="2 10" id="KW-0813">Transport</keyword>
<keyword evidence="6 10" id="KW-0406">Ion transport</keyword>
<dbReference type="GO" id="GO:0009279">
    <property type="term" value="C:cell outer membrane"/>
    <property type="evidence" value="ECO:0007669"/>
    <property type="project" value="UniProtKB-SubCell"/>
</dbReference>
<name>A0A7W6GK33_9HYPH</name>
<keyword evidence="9 10" id="KW-0998">Cell outer membrane</keyword>
<dbReference type="AlphaFoldDB" id="A0A7W6GK33"/>
<evidence type="ECO:0000313" key="11">
    <source>
        <dbReference type="EMBL" id="MBB3978691.1"/>
    </source>
</evidence>